<keyword evidence="3 6" id="KW-0812">Transmembrane</keyword>
<evidence type="ECO:0000313" key="8">
    <source>
        <dbReference type="EMBL" id="AXL21476.1"/>
    </source>
</evidence>
<evidence type="ECO:0000256" key="5">
    <source>
        <dbReference type="ARBA" id="ARBA00023136"/>
    </source>
</evidence>
<comment type="subcellular location">
    <subcellularLocation>
        <location evidence="1">Membrane</location>
        <topology evidence="1">Multi-pass membrane protein</topology>
    </subcellularLocation>
</comment>
<dbReference type="Proteomes" id="UP000254337">
    <property type="component" value="Chromosome"/>
</dbReference>
<keyword evidence="5 6" id="KW-0472">Membrane</keyword>
<dbReference type="PANTHER" id="PTHR37821:SF1">
    <property type="entry name" value="AMINO ACID TRANSPORTER YUIF-RELATED"/>
    <property type="match status" value="1"/>
</dbReference>
<feature type="transmembrane region" description="Helical" evidence="6">
    <location>
        <begin position="313"/>
        <end position="334"/>
    </location>
</feature>
<dbReference type="RefSeq" id="WP_107195307.1">
    <property type="nucleotide sequence ID" value="NZ_CP029462.1"/>
</dbReference>
<keyword evidence="4 6" id="KW-1133">Transmembrane helix</keyword>
<feature type="transmembrane region" description="Helical" evidence="6">
    <location>
        <begin position="378"/>
        <end position="398"/>
    </location>
</feature>
<evidence type="ECO:0000313" key="9">
    <source>
        <dbReference type="Proteomes" id="UP000254337"/>
    </source>
</evidence>
<dbReference type="PANTHER" id="PTHR37821">
    <property type="entry name" value="AMINO ACID TRANSPORTER YUIF-RELATED"/>
    <property type="match status" value="1"/>
</dbReference>
<feature type="transmembrane region" description="Helical" evidence="6">
    <location>
        <begin position="29"/>
        <end position="50"/>
    </location>
</feature>
<keyword evidence="9" id="KW-1185">Reference proteome</keyword>
<feature type="transmembrane region" description="Helical" evidence="6">
    <location>
        <begin position="177"/>
        <end position="197"/>
    </location>
</feature>
<feature type="transmembrane region" description="Helical" evidence="6">
    <location>
        <begin position="99"/>
        <end position="126"/>
    </location>
</feature>
<feature type="transmembrane region" description="Helical" evidence="6">
    <location>
        <begin position="410"/>
        <end position="429"/>
    </location>
</feature>
<evidence type="ECO:0000256" key="6">
    <source>
        <dbReference type="SAM" id="Phobius"/>
    </source>
</evidence>
<gene>
    <name evidence="8" type="ORF">DKB62_07810</name>
</gene>
<proteinExistence type="predicted"/>
<feature type="transmembrane region" description="Helical" evidence="6">
    <location>
        <begin position="138"/>
        <end position="157"/>
    </location>
</feature>
<feature type="transmembrane region" description="Helical" evidence="6">
    <location>
        <begin position="346"/>
        <end position="366"/>
    </location>
</feature>
<dbReference type="Pfam" id="PF03600">
    <property type="entry name" value="CitMHS"/>
    <property type="match status" value="1"/>
</dbReference>
<dbReference type="InterPro" id="IPR052576">
    <property type="entry name" value="AA_Transporter-Related"/>
</dbReference>
<dbReference type="InterPro" id="IPR014738">
    <property type="entry name" value="Citrate_transporter"/>
</dbReference>
<evidence type="ECO:0000256" key="3">
    <source>
        <dbReference type="ARBA" id="ARBA00022692"/>
    </source>
</evidence>
<name>A0A346B033_9FIRM</name>
<feature type="transmembrane region" description="Helical" evidence="6">
    <location>
        <begin position="284"/>
        <end position="301"/>
    </location>
</feature>
<dbReference type="InterPro" id="IPR004680">
    <property type="entry name" value="Cit_transptr-like_dom"/>
</dbReference>
<protein>
    <submittedName>
        <fullName evidence="8">Citrate transporter</fullName>
    </submittedName>
</protein>
<keyword evidence="2" id="KW-0813">Transport</keyword>
<feature type="domain" description="Citrate transporter-like" evidence="7">
    <location>
        <begin position="15"/>
        <end position="368"/>
    </location>
</feature>
<evidence type="ECO:0000256" key="1">
    <source>
        <dbReference type="ARBA" id="ARBA00004141"/>
    </source>
</evidence>
<evidence type="ECO:0000256" key="2">
    <source>
        <dbReference type="ARBA" id="ARBA00022448"/>
    </source>
</evidence>
<reference evidence="8 9" key="1">
    <citation type="submission" date="2018-05" db="EMBL/GenBank/DDBJ databases">
        <title>Complete genome sequence of Megasphaera sp. AJH120T, isolated from the ceca of a chicken.</title>
        <authorList>
            <person name="Maki J."/>
            <person name="Looft T."/>
        </authorList>
    </citation>
    <scope>NUCLEOTIDE SEQUENCE [LARGE SCALE GENOMIC DNA]</scope>
    <source>
        <strain evidence="8 9">AJH120</strain>
    </source>
</reference>
<dbReference type="NCBIfam" id="TIGR00784">
    <property type="entry name" value="citMHS"/>
    <property type="match status" value="1"/>
</dbReference>
<dbReference type="KEGG" id="meg:DKB62_07810"/>
<dbReference type="GO" id="GO:0016020">
    <property type="term" value="C:membrane"/>
    <property type="evidence" value="ECO:0007669"/>
    <property type="project" value="UniProtKB-SubCell"/>
</dbReference>
<dbReference type="AlphaFoldDB" id="A0A346B033"/>
<dbReference type="OrthoDB" id="5329450at2"/>
<accession>A0A346B033</accession>
<sequence>MLAIVGFATILVLLAAIMAKKLSTMSALIAIPIIACLAIGEGGSLSKYMLDGIKIVAPTGAMFIFAVLFFTIMGDAGVFERIVNKIMSIVGTDPVKICVGTFVITLLVHLDGSGAATFLIVIPAILPVFEKLQMDKRVLATIVALGAGTMNIVPWGGPTLRAAASLEMPVTELFSPMVIPIAAGMAAGAAIAVMFGVKERRRLGASLQHLDLSVSQVSEEELALRRPKCFWFNIALIIVTVVTLVKGTLPPVGCFMIALVVALIVNYPNLQLQSKLIDMHAKSALMMASVLFAAGIFTGIMKGTGMLHAMAEGLAAILPPSLAAHFAVVIGVISMPASLLFDPDSFYFAVLPVLATAAETVGLSGVDLGRAAICGQMTLGFPLSPLTPATFLLIGLTGIDLGDHQKHTFIWAWLVSLIILFVSILTGVIPL</sequence>
<dbReference type="EMBL" id="CP029462">
    <property type="protein sequence ID" value="AXL21476.1"/>
    <property type="molecule type" value="Genomic_DNA"/>
</dbReference>
<feature type="transmembrane region" description="Helical" evidence="6">
    <location>
        <begin position="62"/>
        <end position="79"/>
    </location>
</feature>
<organism evidence="8 9">
    <name type="scientific">Megasphaera stantonii</name>
    <dbReference type="NCBI Taxonomy" id="2144175"/>
    <lineage>
        <taxon>Bacteria</taxon>
        <taxon>Bacillati</taxon>
        <taxon>Bacillota</taxon>
        <taxon>Negativicutes</taxon>
        <taxon>Veillonellales</taxon>
        <taxon>Veillonellaceae</taxon>
        <taxon>Megasphaera</taxon>
    </lineage>
</organism>
<evidence type="ECO:0000256" key="4">
    <source>
        <dbReference type="ARBA" id="ARBA00022989"/>
    </source>
</evidence>
<evidence type="ECO:0000259" key="7">
    <source>
        <dbReference type="Pfam" id="PF03600"/>
    </source>
</evidence>
<feature type="transmembrane region" description="Helical" evidence="6">
    <location>
        <begin position="231"/>
        <end position="264"/>
    </location>
</feature>
<dbReference type="GO" id="GO:0015137">
    <property type="term" value="F:citrate transmembrane transporter activity"/>
    <property type="evidence" value="ECO:0007669"/>
    <property type="project" value="InterPro"/>
</dbReference>